<dbReference type="PANTHER" id="PTHR23318">
    <property type="entry name" value="ATP SYNTHASE GAMMA-RELATED"/>
    <property type="match status" value="1"/>
</dbReference>
<gene>
    <name evidence="5" type="ORF">J8273_6297</name>
</gene>
<accession>A0A8J6AYH3</accession>
<dbReference type="EMBL" id="JAHDYR010000053">
    <property type="protein sequence ID" value="KAG9391533.1"/>
    <property type="molecule type" value="Genomic_DNA"/>
</dbReference>
<evidence type="ECO:0000259" key="4">
    <source>
        <dbReference type="Pfam" id="PF04802"/>
    </source>
</evidence>
<feature type="region of interest" description="Disordered" evidence="3">
    <location>
        <begin position="677"/>
        <end position="696"/>
    </location>
</feature>
<dbReference type="InterPro" id="IPR011993">
    <property type="entry name" value="PH-like_dom_sf"/>
</dbReference>
<dbReference type="Gene3D" id="2.30.29.30">
    <property type="entry name" value="Pleckstrin-homology domain (PH domain)/Phosphotyrosine-binding domain (PTB)"/>
    <property type="match status" value="1"/>
</dbReference>
<evidence type="ECO:0000313" key="5">
    <source>
        <dbReference type="EMBL" id="KAG9391533.1"/>
    </source>
</evidence>
<dbReference type="GO" id="GO:0005654">
    <property type="term" value="C:nucleoplasm"/>
    <property type="evidence" value="ECO:0007669"/>
    <property type="project" value="TreeGrafter"/>
</dbReference>
<keyword evidence="6" id="KW-1185">Reference proteome</keyword>
<dbReference type="InterPro" id="IPR006887">
    <property type="entry name" value="P4R3-like_central_dom"/>
</dbReference>
<dbReference type="PANTHER" id="PTHR23318:SF0">
    <property type="entry name" value="SERINE_THREONINE-PROTEIN PHOSPHATASE 4 REGULATORY SUBUNIT 3"/>
    <property type="match status" value="1"/>
</dbReference>
<dbReference type="AlphaFoldDB" id="A0A8J6AYH3"/>
<evidence type="ECO:0000313" key="6">
    <source>
        <dbReference type="Proteomes" id="UP000717585"/>
    </source>
</evidence>
<comment type="subcellular location">
    <subcellularLocation>
        <location evidence="1">Nucleus</location>
    </subcellularLocation>
</comment>
<organism evidence="5 6">
    <name type="scientific">Carpediemonas membranifera</name>
    <dbReference type="NCBI Taxonomy" id="201153"/>
    <lineage>
        <taxon>Eukaryota</taxon>
        <taxon>Metamonada</taxon>
        <taxon>Carpediemonas-like organisms</taxon>
        <taxon>Carpediemonas</taxon>
    </lineage>
</organism>
<dbReference type="InterPro" id="IPR016024">
    <property type="entry name" value="ARM-type_fold"/>
</dbReference>
<dbReference type="Proteomes" id="UP000717585">
    <property type="component" value="Unassembled WGS sequence"/>
</dbReference>
<dbReference type="Pfam" id="PF04802">
    <property type="entry name" value="PP4R3"/>
    <property type="match status" value="1"/>
</dbReference>
<proteinExistence type="predicted"/>
<dbReference type="OrthoDB" id="27483at2759"/>
<name>A0A8J6AYH3_9EUKA</name>
<dbReference type="SUPFAM" id="SSF48371">
    <property type="entry name" value="ARM repeat"/>
    <property type="match status" value="1"/>
</dbReference>
<evidence type="ECO:0000256" key="1">
    <source>
        <dbReference type="ARBA" id="ARBA00004123"/>
    </source>
</evidence>
<dbReference type="Gene3D" id="1.25.10.10">
    <property type="entry name" value="Leucine-rich Repeat Variant"/>
    <property type="match status" value="1"/>
</dbReference>
<feature type="domain" description="Serine/threonine-protein phosphatase 4 regulatory subunit 3-like central" evidence="4">
    <location>
        <begin position="216"/>
        <end position="667"/>
    </location>
</feature>
<keyword evidence="2" id="KW-0539">Nucleus</keyword>
<comment type="caution">
    <text evidence="5">The sequence shown here is derived from an EMBL/GenBank/DDBJ whole genome shotgun (WGS) entry which is preliminary data.</text>
</comment>
<evidence type="ECO:0000256" key="3">
    <source>
        <dbReference type="SAM" id="MobiDB-lite"/>
    </source>
</evidence>
<dbReference type="GO" id="GO:0072542">
    <property type="term" value="F:protein phosphatase activator activity"/>
    <property type="evidence" value="ECO:0007669"/>
    <property type="project" value="TreeGrafter"/>
</dbReference>
<sequence>MTASNQLRRSWKAKIYRLEGTSGDQWVDETTGIVVFHVTDKSQETDQKASQNELYLSVHEIPPGEDDMVPVTPEIRRINILEWARCFVHDQAHFIWEDNTGMAFSMSFYSSDHMQLIWNQIVEACSAFRSPTVPILTADTIAQIADIIEGAGSVPQGMEDWVEQDSTVDGLRNLVALAQAEPVAEEDDSDDDMEPREGEDADTAPTTPSTSHLRPALFRLVRGLFNLGNGRITVALMDDTHFPLTLACLEYGPASPGRQLKIELDRLVEGIPSIVAWTNPAVSEAMQRLARMSFMRDVALARLLDDYSAAIVTGQHILATRTVLNMLNGEMAAFKAWFAGPHSLEERASMLAFLDEFNVRSKFYLMLTGDGTGRRVTESLLSAGVLPFLVASVEMPMPHGRRAAEIIHFICTTSTSAARQALIDPPESIDALSRLMTLLTTVDPPEDVVEAVIGAISALLHPPKVGGVKQGSEAAVGFEISSPDSNSRLREGFLDLFYVRCSSALLALIRPPTESMSRSARTTTAHTLTTLAACIPSHALRVSYLIAGHSLFPKLVASLEWADVGCVIAAVRLLKVIVEATAAPTPAAETEFYSQMIIRCNVLGAILALAKRTAPGSPCSSPMVQSACLALLKTAHRIAYLNAVLVTDHRATLVEMTHHSLFTRLLEEPEPEMVVGSEMGDGDMGLSEDLRDAVGT</sequence>
<feature type="region of interest" description="Disordered" evidence="3">
    <location>
        <begin position="179"/>
        <end position="211"/>
    </location>
</feature>
<dbReference type="GO" id="GO:0030289">
    <property type="term" value="C:protein phosphatase 4 complex"/>
    <property type="evidence" value="ECO:0007669"/>
    <property type="project" value="TreeGrafter"/>
</dbReference>
<reference evidence="5" key="1">
    <citation type="submission" date="2021-05" db="EMBL/GenBank/DDBJ databases">
        <title>A free-living protist that lacks canonical eukaryotic 1 DNA replication and segregation systems.</title>
        <authorList>
            <person name="Salas-Leiva D.E."/>
            <person name="Tromer E.C."/>
            <person name="Curtis B.A."/>
            <person name="Jerlstrom-Hultqvist J."/>
            <person name="Kolisko M."/>
            <person name="Yi Z."/>
            <person name="Salas-Leiva J.S."/>
            <person name="Gallot-Lavallee L."/>
            <person name="Kops G.J.P.L."/>
            <person name="Archibald J.M."/>
            <person name="Simpson A.G.B."/>
            <person name="Roger A.J."/>
        </authorList>
    </citation>
    <scope>NUCLEOTIDE SEQUENCE</scope>
    <source>
        <strain evidence="5">BICM</strain>
    </source>
</reference>
<dbReference type="InterPro" id="IPR051137">
    <property type="entry name" value="PP4R3-like"/>
</dbReference>
<evidence type="ECO:0000256" key="2">
    <source>
        <dbReference type="ARBA" id="ARBA00023242"/>
    </source>
</evidence>
<protein>
    <submittedName>
        <fullName evidence="5">Component of IIS longevity pathway SMK-1</fullName>
    </submittedName>
</protein>
<feature type="compositionally biased region" description="Acidic residues" evidence="3">
    <location>
        <begin position="183"/>
        <end position="202"/>
    </location>
</feature>
<dbReference type="InterPro" id="IPR011989">
    <property type="entry name" value="ARM-like"/>
</dbReference>